<dbReference type="EMBL" id="CP116423">
    <property type="protein sequence ID" value="WCE71448.1"/>
    <property type="molecule type" value="Genomic_DNA"/>
</dbReference>
<dbReference type="RefSeq" id="WP_271689618.1">
    <property type="nucleotide sequence ID" value="NZ_CP116423.1"/>
</dbReference>
<dbReference type="AlphaFoldDB" id="A0AAX3LT99"/>
<sequence>MFDFVFAVIAISLGGPSAPSDGVGRPDAPMTVQAPARPAAPASPAAPPAPAAPPPAFYMDAVPPGLVAEDQTPTGRFTTAAEVRPILNATRGNWIAVREYDGRDFLYVTHLWSWRCGLAAMAIAVNDAPMRNLPMPPCHDSSPTPNAILEGDPQPYLTFDLGSVERIRVQLVYDDLGMALEGFLRSDVLIP</sequence>
<gene>
    <name evidence="2" type="ORF">PL336_06325</name>
</gene>
<accession>A0AAX3LT99</accession>
<reference evidence="2" key="1">
    <citation type="submission" date="2023-01" db="EMBL/GenBank/DDBJ databases">
        <title>Comparative genomic analysis of cold water coral derived Sulfitobacter faviae: insights into their metabolism and habitat adaptation.</title>
        <authorList>
            <person name="Guo Y."/>
            <person name="Lin S."/>
            <person name="Huang Z."/>
            <person name="Tang K."/>
            <person name="Wang X."/>
        </authorList>
    </citation>
    <scope>NUCLEOTIDE SEQUENCE</scope>
    <source>
        <strain evidence="2">SCSIO W_1865</strain>
    </source>
</reference>
<evidence type="ECO:0000313" key="2">
    <source>
        <dbReference type="EMBL" id="WCE71448.1"/>
    </source>
</evidence>
<feature type="compositionally biased region" description="Low complexity" evidence="1">
    <location>
        <begin position="34"/>
        <end position="43"/>
    </location>
</feature>
<feature type="region of interest" description="Disordered" evidence="1">
    <location>
        <begin position="18"/>
        <end position="51"/>
    </location>
</feature>
<protein>
    <submittedName>
        <fullName evidence="2">Uncharacterized protein</fullName>
    </submittedName>
</protein>
<proteinExistence type="predicted"/>
<name>A0AAX3LT99_9RHOB</name>
<evidence type="ECO:0000256" key="1">
    <source>
        <dbReference type="SAM" id="MobiDB-lite"/>
    </source>
</evidence>
<evidence type="ECO:0000313" key="3">
    <source>
        <dbReference type="Proteomes" id="UP001210770"/>
    </source>
</evidence>
<organism evidence="2 3">
    <name type="scientific">Sulfitobacter faviae</name>
    <dbReference type="NCBI Taxonomy" id="1775881"/>
    <lineage>
        <taxon>Bacteria</taxon>
        <taxon>Pseudomonadati</taxon>
        <taxon>Pseudomonadota</taxon>
        <taxon>Alphaproteobacteria</taxon>
        <taxon>Rhodobacterales</taxon>
        <taxon>Roseobacteraceae</taxon>
        <taxon>Sulfitobacter</taxon>
    </lineage>
</organism>
<dbReference type="Proteomes" id="UP001210770">
    <property type="component" value="Chromosome"/>
</dbReference>